<comment type="caution">
    <text evidence="21">The sequence shown here is derived from an EMBL/GenBank/DDBJ whole genome shotgun (WGS) entry which is preliminary data.</text>
</comment>
<comment type="catalytic activity">
    <reaction evidence="1">
        <text>ATP + protein L-histidine = ADP + protein N-phospho-L-histidine.</text>
        <dbReference type="EC" id="2.7.13.3"/>
    </reaction>
</comment>
<dbReference type="STRING" id="1454001.AW08_02605"/>
<feature type="domain" description="PAS" evidence="19">
    <location>
        <begin position="362"/>
        <end position="401"/>
    </location>
</feature>
<gene>
    <name evidence="21" type="primary">bvgS</name>
    <name evidence="21" type="ORF">AW08_02605</name>
</gene>
<dbReference type="SUPFAM" id="SSF55874">
    <property type="entry name" value="ATPase domain of HSP90 chaperone/DNA topoisomerase II/histidine kinase"/>
    <property type="match status" value="1"/>
</dbReference>
<accession>A0A011MVA2</accession>
<dbReference type="InterPro" id="IPR035965">
    <property type="entry name" value="PAS-like_dom_sf"/>
</dbReference>
<feature type="domain" description="Histidine kinase" evidence="17">
    <location>
        <begin position="778"/>
        <end position="997"/>
    </location>
</feature>
<dbReference type="InterPro" id="IPR001789">
    <property type="entry name" value="Sig_transdc_resp-reg_receiver"/>
</dbReference>
<dbReference type="CDD" id="cd12107">
    <property type="entry name" value="Hemerythrin"/>
    <property type="match status" value="1"/>
</dbReference>
<dbReference type="FunFam" id="1.10.287.130:FF:000004">
    <property type="entry name" value="Ethylene receptor 1"/>
    <property type="match status" value="1"/>
</dbReference>
<dbReference type="PROSITE" id="PS50112">
    <property type="entry name" value="PAS"/>
    <property type="match status" value="3"/>
</dbReference>
<dbReference type="InterPro" id="IPR036097">
    <property type="entry name" value="HisK_dim/P_sf"/>
</dbReference>
<evidence type="ECO:0000256" key="3">
    <source>
        <dbReference type="ARBA" id="ARBA00010587"/>
    </source>
</evidence>
<dbReference type="PROSITE" id="PS50109">
    <property type="entry name" value="HIS_KIN"/>
    <property type="match status" value="1"/>
</dbReference>
<dbReference type="PRINTS" id="PR00344">
    <property type="entry name" value="BCTRLSENSOR"/>
</dbReference>
<evidence type="ECO:0000256" key="14">
    <source>
        <dbReference type="ARBA" id="ARBA00023136"/>
    </source>
</evidence>
<feature type="coiled-coil region" evidence="16">
    <location>
        <begin position="207"/>
        <end position="234"/>
    </location>
</feature>
<feature type="domain" description="PAC" evidence="20">
    <location>
        <begin position="561"/>
        <end position="612"/>
    </location>
</feature>
<evidence type="ECO:0000256" key="2">
    <source>
        <dbReference type="ARBA" id="ARBA00004429"/>
    </source>
</evidence>
<keyword evidence="13" id="KW-0408">Iron</keyword>
<dbReference type="InterPro" id="IPR012827">
    <property type="entry name" value="Hemerythrin_metal-bd"/>
</dbReference>
<dbReference type="PROSITE" id="PS50110">
    <property type="entry name" value="RESPONSE_REGULATORY"/>
    <property type="match status" value="1"/>
</dbReference>
<dbReference type="InterPro" id="IPR003661">
    <property type="entry name" value="HisK_dim/P_dom"/>
</dbReference>
<evidence type="ECO:0000256" key="6">
    <source>
        <dbReference type="ARBA" id="ARBA00022679"/>
    </source>
</evidence>
<dbReference type="Gene3D" id="1.20.120.50">
    <property type="entry name" value="Hemerythrin-like"/>
    <property type="match status" value="1"/>
</dbReference>
<dbReference type="SMART" id="SM00086">
    <property type="entry name" value="PAC"/>
    <property type="match status" value="4"/>
</dbReference>
<keyword evidence="6 21" id="KW-0808">Transferase</keyword>
<dbReference type="PATRIC" id="fig|1454001.3.peg.2653"/>
<dbReference type="Gene3D" id="3.40.50.2300">
    <property type="match status" value="1"/>
</dbReference>
<evidence type="ECO:0000256" key="9">
    <source>
        <dbReference type="ARBA" id="ARBA00022741"/>
    </source>
</evidence>
<dbReference type="InterPro" id="IPR000014">
    <property type="entry name" value="PAS"/>
</dbReference>
<dbReference type="InterPro" id="IPR000700">
    <property type="entry name" value="PAS-assoc_C"/>
</dbReference>
<dbReference type="Gene3D" id="3.30.565.10">
    <property type="entry name" value="Histidine kinase-like ATPase, C-terminal domain"/>
    <property type="match status" value="1"/>
</dbReference>
<dbReference type="FunFam" id="3.30.565.10:FF:000006">
    <property type="entry name" value="Sensor histidine kinase WalK"/>
    <property type="match status" value="1"/>
</dbReference>
<dbReference type="SUPFAM" id="SSF52172">
    <property type="entry name" value="CheY-like"/>
    <property type="match status" value="1"/>
</dbReference>
<dbReference type="SMART" id="SM00388">
    <property type="entry name" value="HisKA"/>
    <property type="match status" value="1"/>
</dbReference>
<dbReference type="PANTHER" id="PTHR43047:SF72">
    <property type="entry name" value="OSMOSENSING HISTIDINE PROTEIN KINASE SLN1"/>
    <property type="match status" value="1"/>
</dbReference>
<evidence type="ECO:0000256" key="8">
    <source>
        <dbReference type="ARBA" id="ARBA00022723"/>
    </source>
</evidence>
<dbReference type="InterPro" id="IPR003594">
    <property type="entry name" value="HATPase_dom"/>
</dbReference>
<dbReference type="NCBIfam" id="TIGR02481">
    <property type="entry name" value="hemeryth_dom"/>
    <property type="match status" value="1"/>
</dbReference>
<dbReference type="PANTHER" id="PTHR43047">
    <property type="entry name" value="TWO-COMPONENT HISTIDINE PROTEIN KINASE"/>
    <property type="match status" value="1"/>
</dbReference>
<protein>
    <recommendedName>
        <fullName evidence="4">histidine kinase</fullName>
        <ecNumber evidence="4">2.7.13.3</ecNumber>
    </recommendedName>
</protein>
<evidence type="ECO:0000256" key="15">
    <source>
        <dbReference type="PROSITE-ProRule" id="PRU00169"/>
    </source>
</evidence>
<dbReference type="Pfam" id="PF13426">
    <property type="entry name" value="PAS_9"/>
    <property type="match status" value="1"/>
</dbReference>
<organism evidence="21 22">
    <name type="scientific">Candidatus Accumulibacter adjunctus</name>
    <dbReference type="NCBI Taxonomy" id="1454001"/>
    <lineage>
        <taxon>Bacteria</taxon>
        <taxon>Pseudomonadati</taxon>
        <taxon>Pseudomonadota</taxon>
        <taxon>Betaproteobacteria</taxon>
        <taxon>Candidatus Accumulibacter</taxon>
    </lineage>
</organism>
<keyword evidence="9" id="KW-0547">Nucleotide-binding</keyword>
<evidence type="ECO:0000256" key="12">
    <source>
        <dbReference type="ARBA" id="ARBA00022989"/>
    </source>
</evidence>
<dbReference type="Pfam" id="PF08448">
    <property type="entry name" value="PAS_4"/>
    <property type="match status" value="2"/>
</dbReference>
<dbReference type="SUPFAM" id="SSF47188">
    <property type="entry name" value="Hemerythrin-like"/>
    <property type="match status" value="1"/>
</dbReference>
<evidence type="ECO:0000256" key="13">
    <source>
        <dbReference type="ARBA" id="ARBA00023004"/>
    </source>
</evidence>
<keyword evidence="11" id="KW-0067">ATP-binding</keyword>
<comment type="subcellular location">
    <subcellularLocation>
        <location evidence="2">Cell inner membrane</location>
        <topology evidence="2">Multi-pass membrane protein</topology>
    </subcellularLocation>
</comment>
<dbReference type="Pfam" id="PF02518">
    <property type="entry name" value="HATPase_c"/>
    <property type="match status" value="1"/>
</dbReference>
<dbReference type="InterPro" id="IPR012312">
    <property type="entry name" value="Hemerythrin-like"/>
</dbReference>
<dbReference type="Gene3D" id="1.10.287.130">
    <property type="match status" value="1"/>
</dbReference>
<keyword evidence="10" id="KW-0418">Kinase</keyword>
<dbReference type="CDD" id="cd00130">
    <property type="entry name" value="PAS"/>
    <property type="match status" value="4"/>
</dbReference>
<evidence type="ECO:0000259" key="20">
    <source>
        <dbReference type="PROSITE" id="PS50113"/>
    </source>
</evidence>
<dbReference type="CDD" id="cd16922">
    <property type="entry name" value="HATPase_EvgS-ArcB-TorS-like"/>
    <property type="match status" value="1"/>
</dbReference>
<dbReference type="EC" id="2.7.13.3" evidence="4"/>
<dbReference type="InterPro" id="IPR035938">
    <property type="entry name" value="Hemerythrin-like_sf"/>
</dbReference>
<sequence>MQLKFSSRLPLTRTYPPVLIQPMTRNAMHAVDFLPWNQSFETGLPAVDAQHRGLVQLINALATHVAFRTNIPQIEEMFDELAAYALQHFATEEAVWRQHLADDEAEVRHRQVHASFVDEVARLRERWQTSRTAGLAEESMAFLARWLISHILEDDRYMAYLVVARRSGHSRDEARRQADTQMARQARAVADVVLSISATPATNAMHLVSEVTELRRVQAELQRASENNRALLRAASDGVHVLDGEGCIVEVSDSFCAMLGCSRDEVVGSHIHCWDVRCSDADGLAMLRRELASPSRRVLQTGYRRKDGSLIEVEVSGEPATIDGERLLFYSARDVGDRKRVEKALADERQRLADQLRFTDGLLNTIPNPVFFKDENGRYLGCNSAFERYLGISRAELIGRSAHDIAPAALADRYLAADHALLEQRGTQTYQATVAHADGSLRDVVFNKATFNRVDGALGGLVGVMLDVTDLMQMKAVVQQQAAFTNCIIDSMVDGIAVCHEIAAPPLLRFTVWNPAMEKMTGYGVDEANELGWQEVLRVDGERQEEAQRRAERVRSGEQLRGEEWTIRHRDGMQRTLQVHSTFVTPPSGGVHLLLVLRDVSARRTAEQLVRQQRDLAQRYLDTVQSLMLALDADGRITMINRAGRELLGYAESELLGRCWFSTCLPQPRGIEQSLPLFRRIIAGAADADLSSEDSVLCRDGSQRLIGWKTGPLLDDAGRIVGTLSSGADIGERKAIEAELERHRAHLETLVAQRTAELSLAKDAAESANRAKSEFLSSMSHELRTPMNAIIGFAQMLEYDGDLSTDQQDSVHEILKASRHLLDLINEVLDLARIESGRVDLSLETTDIAAVVDDCRHLIEPLALARGIGLTIDVPAAAAVRADRVRLKQAILNLLSNAVKYNRENGSIHLEINERSTAAGLRQRISVTDSGVGIAAARLADVFQPFTRLQGEESGIEGTGIGLTITKRLVELMGGEIGAESEPGVGSRFWIELPAAILGRQHSAYGGSGMQEATPAASDEQRVLCIDDNPSNLKLMTQILGRHGKLRLLTAHAPQLGIELALAHRPHLILLDINMPGMDGYEVLAVLQENPATCRTPVVAITANALARDVERGRAAGFLDYLTKPIDIAAFLRVVDQALEDQRSARPE</sequence>
<dbReference type="SMART" id="SM00387">
    <property type="entry name" value="HATPase_c"/>
    <property type="match status" value="1"/>
</dbReference>
<feature type="domain" description="PAC" evidence="20">
    <location>
        <begin position="690"/>
        <end position="742"/>
    </location>
</feature>
<keyword evidence="7" id="KW-0812">Transmembrane</keyword>
<dbReference type="Gene3D" id="3.30.450.20">
    <property type="entry name" value="PAS domain"/>
    <property type="match status" value="4"/>
</dbReference>
<dbReference type="InterPro" id="IPR001610">
    <property type="entry name" value="PAC"/>
</dbReference>
<evidence type="ECO:0000256" key="1">
    <source>
        <dbReference type="ARBA" id="ARBA00000085"/>
    </source>
</evidence>
<feature type="domain" description="PAC" evidence="20">
    <location>
        <begin position="428"/>
        <end position="480"/>
    </location>
</feature>
<feature type="domain" description="PAS" evidence="19">
    <location>
        <begin position="224"/>
        <end position="268"/>
    </location>
</feature>
<evidence type="ECO:0000259" key="18">
    <source>
        <dbReference type="PROSITE" id="PS50110"/>
    </source>
</evidence>
<dbReference type="Pfam" id="PF00072">
    <property type="entry name" value="Response_reg"/>
    <property type="match status" value="1"/>
</dbReference>
<dbReference type="SUPFAM" id="SSF47384">
    <property type="entry name" value="Homodimeric domain of signal transducing histidine kinase"/>
    <property type="match status" value="1"/>
</dbReference>
<dbReference type="InterPro" id="IPR004358">
    <property type="entry name" value="Sig_transdc_His_kin-like_C"/>
</dbReference>
<dbReference type="Proteomes" id="UP000020218">
    <property type="component" value="Unassembled WGS sequence"/>
</dbReference>
<dbReference type="SMART" id="SM00448">
    <property type="entry name" value="REC"/>
    <property type="match status" value="1"/>
</dbReference>
<dbReference type="Pfam" id="PF01814">
    <property type="entry name" value="Hemerythrin"/>
    <property type="match status" value="1"/>
</dbReference>
<keyword evidence="14" id="KW-0472">Membrane</keyword>
<dbReference type="InterPro" id="IPR013656">
    <property type="entry name" value="PAS_4"/>
</dbReference>
<dbReference type="AlphaFoldDB" id="A0A011MVA2"/>
<dbReference type="SUPFAM" id="SSF55785">
    <property type="entry name" value="PYP-like sensor domain (PAS domain)"/>
    <property type="match status" value="4"/>
</dbReference>
<dbReference type="InterPro" id="IPR036890">
    <property type="entry name" value="HATPase_C_sf"/>
</dbReference>
<dbReference type="InterPro" id="IPR011006">
    <property type="entry name" value="CheY-like_superfamily"/>
</dbReference>
<feature type="domain" description="PAS" evidence="19">
    <location>
        <begin position="613"/>
        <end position="658"/>
    </location>
</feature>
<feature type="domain" description="Response regulatory" evidence="18">
    <location>
        <begin position="1022"/>
        <end position="1139"/>
    </location>
</feature>
<dbReference type="GO" id="GO:0005524">
    <property type="term" value="F:ATP binding"/>
    <property type="evidence" value="ECO:0007669"/>
    <property type="project" value="UniProtKB-KW"/>
</dbReference>
<dbReference type="GO" id="GO:0046872">
    <property type="term" value="F:metal ion binding"/>
    <property type="evidence" value="ECO:0007669"/>
    <property type="project" value="UniProtKB-KW"/>
</dbReference>
<dbReference type="NCBIfam" id="NF033749">
    <property type="entry name" value="bact_hemeryth"/>
    <property type="match status" value="1"/>
</dbReference>
<dbReference type="NCBIfam" id="TIGR00229">
    <property type="entry name" value="sensory_box"/>
    <property type="match status" value="4"/>
</dbReference>
<dbReference type="EMBL" id="JFAX01000015">
    <property type="protein sequence ID" value="EXI66491.1"/>
    <property type="molecule type" value="Genomic_DNA"/>
</dbReference>
<feature type="modified residue" description="4-aspartylphosphate" evidence="15">
    <location>
        <position position="1072"/>
    </location>
</feature>
<reference evidence="21" key="1">
    <citation type="submission" date="2014-02" db="EMBL/GenBank/DDBJ databases">
        <title>Expanding our view of genomic diversity in Candidatus Accumulibacter clades.</title>
        <authorList>
            <person name="Skennerton C.T."/>
            <person name="Barr J.J."/>
            <person name="Slater F.R."/>
            <person name="Bond P.L."/>
            <person name="Tyson G.W."/>
        </authorList>
    </citation>
    <scope>NUCLEOTIDE SEQUENCE [LARGE SCALE GENOMIC DNA]</scope>
</reference>
<evidence type="ECO:0000256" key="11">
    <source>
        <dbReference type="ARBA" id="ARBA00022840"/>
    </source>
</evidence>
<dbReference type="GO" id="GO:0005886">
    <property type="term" value="C:plasma membrane"/>
    <property type="evidence" value="ECO:0007669"/>
    <property type="project" value="UniProtKB-SubCell"/>
</dbReference>
<dbReference type="Pfam" id="PF13188">
    <property type="entry name" value="PAS_8"/>
    <property type="match status" value="1"/>
</dbReference>
<comment type="similarity">
    <text evidence="3">Belongs to the hemerythrin family.</text>
</comment>
<evidence type="ECO:0000256" key="16">
    <source>
        <dbReference type="SAM" id="Coils"/>
    </source>
</evidence>
<dbReference type="PROSITE" id="PS50113">
    <property type="entry name" value="PAC"/>
    <property type="match status" value="3"/>
</dbReference>
<evidence type="ECO:0000256" key="5">
    <source>
        <dbReference type="ARBA" id="ARBA00022553"/>
    </source>
</evidence>
<evidence type="ECO:0000313" key="21">
    <source>
        <dbReference type="EMBL" id="EXI66491.1"/>
    </source>
</evidence>
<dbReference type="GO" id="GO:0009927">
    <property type="term" value="F:histidine phosphotransfer kinase activity"/>
    <property type="evidence" value="ECO:0007669"/>
    <property type="project" value="TreeGrafter"/>
</dbReference>
<proteinExistence type="inferred from homology"/>
<evidence type="ECO:0000256" key="10">
    <source>
        <dbReference type="ARBA" id="ARBA00022777"/>
    </source>
</evidence>
<keyword evidence="5 15" id="KW-0597">Phosphoprotein</keyword>
<dbReference type="SMART" id="SM00091">
    <property type="entry name" value="PAS"/>
    <property type="match status" value="4"/>
</dbReference>
<keyword evidence="16" id="KW-0175">Coiled coil</keyword>
<keyword evidence="22" id="KW-1185">Reference proteome</keyword>
<evidence type="ECO:0000259" key="19">
    <source>
        <dbReference type="PROSITE" id="PS50112"/>
    </source>
</evidence>
<dbReference type="InterPro" id="IPR005467">
    <property type="entry name" value="His_kinase_dom"/>
</dbReference>
<dbReference type="GO" id="GO:0000155">
    <property type="term" value="F:phosphorelay sensor kinase activity"/>
    <property type="evidence" value="ECO:0007669"/>
    <property type="project" value="InterPro"/>
</dbReference>
<evidence type="ECO:0000313" key="22">
    <source>
        <dbReference type="Proteomes" id="UP000020218"/>
    </source>
</evidence>
<evidence type="ECO:0000256" key="7">
    <source>
        <dbReference type="ARBA" id="ARBA00022692"/>
    </source>
</evidence>
<keyword evidence="8" id="KW-0479">Metal-binding</keyword>
<name>A0A011MVA2_9PROT</name>
<evidence type="ECO:0000256" key="4">
    <source>
        <dbReference type="ARBA" id="ARBA00012438"/>
    </source>
</evidence>
<dbReference type="CDD" id="cd00082">
    <property type="entry name" value="HisKA"/>
    <property type="match status" value="1"/>
</dbReference>
<dbReference type="Pfam" id="PF00512">
    <property type="entry name" value="HisKA"/>
    <property type="match status" value="1"/>
</dbReference>
<evidence type="ECO:0000259" key="17">
    <source>
        <dbReference type="PROSITE" id="PS50109"/>
    </source>
</evidence>
<keyword evidence="12" id="KW-1133">Transmembrane helix</keyword>